<feature type="compositionally biased region" description="Polar residues" evidence="1">
    <location>
        <begin position="13"/>
        <end position="26"/>
    </location>
</feature>
<dbReference type="AlphaFoldDB" id="A0A9J5YI18"/>
<feature type="region of interest" description="Disordered" evidence="1">
    <location>
        <begin position="1"/>
        <end position="27"/>
    </location>
</feature>
<evidence type="ECO:0000256" key="2">
    <source>
        <dbReference type="SAM" id="Phobius"/>
    </source>
</evidence>
<accession>A0A9J5YI18</accession>
<keyword evidence="2" id="KW-0472">Membrane</keyword>
<keyword evidence="4" id="KW-1185">Reference proteome</keyword>
<organism evidence="3 4">
    <name type="scientific">Solanum commersonii</name>
    <name type="common">Commerson's wild potato</name>
    <name type="synonym">Commerson's nightshade</name>
    <dbReference type="NCBI Taxonomy" id="4109"/>
    <lineage>
        <taxon>Eukaryota</taxon>
        <taxon>Viridiplantae</taxon>
        <taxon>Streptophyta</taxon>
        <taxon>Embryophyta</taxon>
        <taxon>Tracheophyta</taxon>
        <taxon>Spermatophyta</taxon>
        <taxon>Magnoliopsida</taxon>
        <taxon>eudicotyledons</taxon>
        <taxon>Gunneridae</taxon>
        <taxon>Pentapetalae</taxon>
        <taxon>asterids</taxon>
        <taxon>lamiids</taxon>
        <taxon>Solanales</taxon>
        <taxon>Solanaceae</taxon>
        <taxon>Solanoideae</taxon>
        <taxon>Solaneae</taxon>
        <taxon>Solanum</taxon>
    </lineage>
</organism>
<sequence>MTTLDFKGDTHSLEQPTPFQAGSSRRPTCRMKNSLRLDHSTSLVEINDQLNNLPFGRFNHRLSLSFSIIMFWIIGRHCIASWNCSAICQLLLFIANLILSFRAQHTGTKGEDKAFWQLIEWVRRLSDLHFFVISVAFVPFY</sequence>
<dbReference type="EMBL" id="JACXVP010000006">
    <property type="protein sequence ID" value="KAG5599447.1"/>
    <property type="molecule type" value="Genomic_DNA"/>
</dbReference>
<gene>
    <name evidence="3" type="ORF">H5410_030817</name>
</gene>
<evidence type="ECO:0000256" key="1">
    <source>
        <dbReference type="SAM" id="MobiDB-lite"/>
    </source>
</evidence>
<evidence type="ECO:0000313" key="3">
    <source>
        <dbReference type="EMBL" id="KAG5599447.1"/>
    </source>
</evidence>
<name>A0A9J5YI18_SOLCO</name>
<feature type="transmembrane region" description="Helical" evidence="2">
    <location>
        <begin position="80"/>
        <end position="101"/>
    </location>
</feature>
<comment type="caution">
    <text evidence="3">The sequence shown here is derived from an EMBL/GenBank/DDBJ whole genome shotgun (WGS) entry which is preliminary data.</text>
</comment>
<dbReference type="Proteomes" id="UP000824120">
    <property type="component" value="Chromosome 6"/>
</dbReference>
<feature type="compositionally biased region" description="Basic and acidic residues" evidence="1">
    <location>
        <begin position="1"/>
        <end position="12"/>
    </location>
</feature>
<proteinExistence type="predicted"/>
<protein>
    <submittedName>
        <fullName evidence="3">Uncharacterized protein</fullName>
    </submittedName>
</protein>
<evidence type="ECO:0000313" key="4">
    <source>
        <dbReference type="Proteomes" id="UP000824120"/>
    </source>
</evidence>
<keyword evidence="2" id="KW-0812">Transmembrane</keyword>
<feature type="transmembrane region" description="Helical" evidence="2">
    <location>
        <begin position="58"/>
        <end position="74"/>
    </location>
</feature>
<keyword evidence="2" id="KW-1133">Transmembrane helix</keyword>
<reference evidence="3 4" key="1">
    <citation type="submission" date="2020-09" db="EMBL/GenBank/DDBJ databases">
        <title>De no assembly of potato wild relative species, Solanum commersonii.</title>
        <authorList>
            <person name="Cho K."/>
        </authorList>
    </citation>
    <scope>NUCLEOTIDE SEQUENCE [LARGE SCALE GENOMIC DNA]</scope>
    <source>
        <strain evidence="3">LZ3.2</strain>
        <tissue evidence="3">Leaf</tissue>
    </source>
</reference>